<dbReference type="Gene3D" id="3.40.190.10">
    <property type="entry name" value="Periplasmic binding protein-like II"/>
    <property type="match status" value="1"/>
</dbReference>
<dbReference type="OrthoDB" id="383937at2"/>
<comment type="caution">
    <text evidence="6">The sequence shown here is derived from an EMBL/GenBank/DDBJ whole genome shotgun (WGS) entry which is preliminary data.</text>
</comment>
<dbReference type="PANTHER" id="PTHR43649">
    <property type="entry name" value="ARABINOSE-BINDING PROTEIN-RELATED"/>
    <property type="match status" value="1"/>
</dbReference>
<dbReference type="SUPFAM" id="SSF53850">
    <property type="entry name" value="Periplasmic binding protein-like II"/>
    <property type="match status" value="1"/>
</dbReference>
<dbReference type="InterPro" id="IPR006059">
    <property type="entry name" value="SBP"/>
</dbReference>
<dbReference type="PANTHER" id="PTHR43649:SF33">
    <property type="entry name" value="POLYGALACTURONAN_RHAMNOGALACTURONAN-BINDING PROTEIN YTCQ"/>
    <property type="match status" value="1"/>
</dbReference>
<name>A0A369B0F0_9FIRM</name>
<dbReference type="Pfam" id="PF01547">
    <property type="entry name" value="SBP_bac_1"/>
    <property type="match status" value="1"/>
</dbReference>
<dbReference type="RefSeq" id="WP_114298243.1">
    <property type="nucleotide sequence ID" value="NZ_QPJT01000014.1"/>
</dbReference>
<evidence type="ECO:0000256" key="4">
    <source>
        <dbReference type="ARBA" id="ARBA00023139"/>
    </source>
</evidence>
<reference evidence="6 7" key="1">
    <citation type="submission" date="2018-07" db="EMBL/GenBank/DDBJ databases">
        <title>Genomic Encyclopedia of Type Strains, Phase IV (KMG-IV): sequencing the most valuable type-strain genomes for metagenomic binning, comparative biology and taxonomic classification.</title>
        <authorList>
            <person name="Goeker M."/>
        </authorList>
    </citation>
    <scope>NUCLEOTIDE SEQUENCE [LARGE SCALE GENOMIC DNA]</scope>
    <source>
        <strain evidence="6 7">DSM 27016</strain>
    </source>
</reference>
<dbReference type="Proteomes" id="UP000253034">
    <property type="component" value="Unassembled WGS sequence"/>
</dbReference>
<keyword evidence="4" id="KW-0564">Palmitate</keyword>
<sequence length="765" mass="84742">MFKRLICILTASAILSGLCGCSGSVGGGGEKDAFSDWSAQYYEEKEIGKGLGIENAGTSLNINSLNQVITYAYRPGDSFYIFADKTGKKIDQHKYILKGSGSLFTINSKDNLYVLDQVYSPDTKESSSRKISYTLNVYNSKGKQQGSFILGSKTFRQSQPSVTDIAVDSNGMVYLLYPREKIEVINADGRRVNELSATGADFIEVDYDNNLIWGSFDRKTSRSSLEKLDPKTGESIWKKEMEPGDVIRQLKCGLKDKNIYVLGDKGIMAFDSEGGIKSNIFDFRQSSLLEPGVSIKDMAISPSGHIFMLAFQSASGSGTAASPLLYSYTPSEGGKKSSEQKVLTLAVKFSDRVLESAVSRFQREHPDIRLDVKDYKASWTGSGKDEDQRVQKALEDYRSINTAGLMSGAGADIIDISGLPYRKYIDVNSLADINGMIAQDKSFNISDYSPNIFNACKYNGGLYIVPVTFTFNMLSASKSILKNEAVSVDDSSWTWQDFISIAQKITVDKDGDGTPDQYALPKMNGRELFSYIYNMEYYKFVDYDKKTAAFDSGEFAELLDFAHGFSKRGLSSPEIDSSKLWEMGDSGTIAFTAQYIADYYNLIYARAISNGEVELLRYPSFTGTSGSLIFTPGKAFAINNNSQLKAEAWEFIKLLLSEDIQSSSELYENPVNIRAQKAKAKTAIEESESIREMLKSQYGRDIAPLSQQDIDTMDKIISELSVFPYSDPEVDKIISDEIDEFFSGGKTAGETAKLIQSRVTEYLAK</sequence>
<evidence type="ECO:0000256" key="5">
    <source>
        <dbReference type="ARBA" id="ARBA00023288"/>
    </source>
</evidence>
<gene>
    <name evidence="6" type="ORF">DFR58_11439</name>
</gene>
<evidence type="ECO:0000313" key="7">
    <source>
        <dbReference type="Proteomes" id="UP000253034"/>
    </source>
</evidence>
<keyword evidence="5" id="KW-0449">Lipoprotein</keyword>
<organism evidence="6 7">
    <name type="scientific">Anaerobacterium chartisolvens</name>
    <dbReference type="NCBI Taxonomy" id="1297424"/>
    <lineage>
        <taxon>Bacteria</taxon>
        <taxon>Bacillati</taxon>
        <taxon>Bacillota</taxon>
        <taxon>Clostridia</taxon>
        <taxon>Eubacteriales</taxon>
        <taxon>Oscillospiraceae</taxon>
        <taxon>Anaerobacterium</taxon>
    </lineage>
</organism>
<keyword evidence="2" id="KW-0732">Signal</keyword>
<dbReference type="InterPro" id="IPR050490">
    <property type="entry name" value="Bact_solute-bd_prot1"/>
</dbReference>
<evidence type="ECO:0000313" key="6">
    <source>
        <dbReference type="EMBL" id="RCX14805.1"/>
    </source>
</evidence>
<protein>
    <submittedName>
        <fullName evidence="6">ABC-type glycerol-3-phosphate transport system substrate-binding protein</fullName>
    </submittedName>
</protein>
<evidence type="ECO:0000256" key="2">
    <source>
        <dbReference type="ARBA" id="ARBA00022729"/>
    </source>
</evidence>
<dbReference type="PROSITE" id="PS51257">
    <property type="entry name" value="PROKAR_LIPOPROTEIN"/>
    <property type="match status" value="1"/>
</dbReference>
<keyword evidence="3" id="KW-0472">Membrane</keyword>
<accession>A0A369B0F0</accession>
<proteinExistence type="predicted"/>
<keyword evidence="7" id="KW-1185">Reference proteome</keyword>
<dbReference type="EMBL" id="QPJT01000014">
    <property type="protein sequence ID" value="RCX14805.1"/>
    <property type="molecule type" value="Genomic_DNA"/>
</dbReference>
<keyword evidence="1" id="KW-1003">Cell membrane</keyword>
<evidence type="ECO:0000256" key="1">
    <source>
        <dbReference type="ARBA" id="ARBA00022475"/>
    </source>
</evidence>
<dbReference type="SUPFAM" id="SSF63829">
    <property type="entry name" value="Calcium-dependent phosphotriesterase"/>
    <property type="match status" value="1"/>
</dbReference>
<evidence type="ECO:0000256" key="3">
    <source>
        <dbReference type="ARBA" id="ARBA00023136"/>
    </source>
</evidence>
<dbReference type="AlphaFoldDB" id="A0A369B0F0"/>